<comment type="cofactor">
    <cofactor evidence="8">
        <name>a divalent metal cation</name>
        <dbReference type="ChEBI" id="CHEBI:60240"/>
    </cofactor>
    <text evidence="8">Binds 2 divalent metal cations per subunit.</text>
</comment>
<evidence type="ECO:0008006" key="11">
    <source>
        <dbReference type="Google" id="ProtNLM"/>
    </source>
</evidence>
<feature type="binding site" evidence="8">
    <location>
        <position position="180"/>
    </location>
    <ligand>
        <name>Zn(2+)</name>
        <dbReference type="ChEBI" id="CHEBI:29105"/>
        <label>2</label>
    </ligand>
</feature>
<reference evidence="10" key="2">
    <citation type="submission" date="2012-04" db="EMBL/GenBank/DDBJ databases">
        <title>Complete genome sequence of Providencia stuartii clinical isolate MRSN 2154.</title>
        <authorList>
            <person name="Clifford R.J."/>
            <person name="Hang J."/>
            <person name="Riley M.C."/>
            <person name="Onmus-Leone F."/>
            <person name="Kuschner R.A."/>
            <person name="Lesho E.P."/>
            <person name="Waterman P.E."/>
        </authorList>
    </citation>
    <scope>NUCLEOTIDE SEQUENCE [LARGE SCALE GENOMIC DNA]</scope>
    <source>
        <strain evidence="10">MRSN 2154</strain>
    </source>
</reference>
<evidence type="ECO:0000256" key="8">
    <source>
        <dbReference type="PIRSR" id="PIRSR001123-2"/>
    </source>
</evidence>
<dbReference type="Proteomes" id="UP000005012">
    <property type="component" value="Chromosome"/>
</dbReference>
<feature type="binding site" evidence="8">
    <location>
        <position position="180"/>
    </location>
    <ligand>
        <name>Zn(2+)</name>
        <dbReference type="ChEBI" id="CHEBI:29105"/>
        <label>1</label>
    </ligand>
</feature>
<dbReference type="GO" id="GO:0004177">
    <property type="term" value="F:aminopeptidase activity"/>
    <property type="evidence" value="ECO:0007669"/>
    <property type="project" value="UniProtKB-UniRule"/>
</dbReference>
<feature type="active site" description="Proton acceptor" evidence="7">
    <location>
        <position position="212"/>
    </location>
</feature>
<dbReference type="InterPro" id="IPR051464">
    <property type="entry name" value="Peptidase_M42_aminopept"/>
</dbReference>
<evidence type="ECO:0000256" key="2">
    <source>
        <dbReference type="ARBA" id="ARBA00022438"/>
    </source>
</evidence>
<feature type="binding site" evidence="8">
    <location>
        <position position="67"/>
    </location>
    <ligand>
        <name>Zn(2+)</name>
        <dbReference type="ChEBI" id="CHEBI:29105"/>
        <label>1</label>
    </ligand>
</feature>
<comment type="similarity">
    <text evidence="1 6">Belongs to the peptidase M42 family.</text>
</comment>
<dbReference type="EMBL" id="CP003488">
    <property type="protein sequence ID" value="AFH95391.1"/>
    <property type="molecule type" value="Genomic_DNA"/>
</dbReference>
<dbReference type="PIRSF" id="PIRSF001123">
    <property type="entry name" value="PepA_GA"/>
    <property type="match status" value="1"/>
</dbReference>
<name>A0A140NR62_PROSM</name>
<dbReference type="RefSeq" id="WP_004918530.1">
    <property type="nucleotide sequence ID" value="NC_017731.1"/>
</dbReference>
<evidence type="ECO:0000256" key="5">
    <source>
        <dbReference type="ARBA" id="ARBA00022801"/>
    </source>
</evidence>
<dbReference type="InterPro" id="IPR008007">
    <property type="entry name" value="Peptidase_M42"/>
</dbReference>
<proteinExistence type="inferred from homology"/>
<feature type="binding site" evidence="8">
    <location>
        <position position="213"/>
    </location>
    <ligand>
        <name>Zn(2+)</name>
        <dbReference type="ChEBI" id="CHEBI:29105"/>
        <label>2</label>
    </ligand>
</feature>
<dbReference type="Pfam" id="PF05343">
    <property type="entry name" value="Peptidase_M42"/>
    <property type="match status" value="1"/>
</dbReference>
<accession>A0A140NR62</accession>
<dbReference type="GO" id="GO:0046872">
    <property type="term" value="F:metal ion binding"/>
    <property type="evidence" value="ECO:0007669"/>
    <property type="project" value="UniProtKB-UniRule"/>
</dbReference>
<evidence type="ECO:0000256" key="4">
    <source>
        <dbReference type="ARBA" id="ARBA00022723"/>
    </source>
</evidence>
<keyword evidence="4 8" id="KW-0479">Metal-binding</keyword>
<dbReference type="GO" id="GO:0006508">
    <property type="term" value="P:proteolysis"/>
    <property type="evidence" value="ECO:0007669"/>
    <property type="project" value="UniProtKB-KW"/>
</dbReference>
<dbReference type="SUPFAM" id="SSF53187">
    <property type="entry name" value="Zn-dependent exopeptidases"/>
    <property type="match status" value="1"/>
</dbReference>
<dbReference type="KEGG" id="psi:S70_17905"/>
<dbReference type="HOGENOM" id="CLU_047249_0_1_6"/>
<dbReference type="PATRIC" id="fig|1157951.4.peg.3594"/>
<dbReference type="Gene3D" id="3.40.630.10">
    <property type="entry name" value="Zn peptidases"/>
    <property type="match status" value="1"/>
</dbReference>
<keyword evidence="5" id="KW-0378">Hydrolase</keyword>
<keyword evidence="2" id="KW-0031">Aminopeptidase</keyword>
<dbReference type="SUPFAM" id="SSF101821">
    <property type="entry name" value="Aminopeptidase/glucanase lid domain"/>
    <property type="match status" value="1"/>
</dbReference>
<keyword evidence="3" id="KW-0645">Protease</keyword>
<dbReference type="PANTHER" id="PTHR32481">
    <property type="entry name" value="AMINOPEPTIDASE"/>
    <property type="match status" value="1"/>
</dbReference>
<organism evidence="9 10">
    <name type="scientific">Providencia stuartii (strain MRSN 2154)</name>
    <dbReference type="NCBI Taxonomy" id="1157951"/>
    <lineage>
        <taxon>Bacteria</taxon>
        <taxon>Pseudomonadati</taxon>
        <taxon>Pseudomonadota</taxon>
        <taxon>Gammaproteobacteria</taxon>
        <taxon>Enterobacterales</taxon>
        <taxon>Morganellaceae</taxon>
        <taxon>Providencia</taxon>
    </lineage>
</organism>
<evidence type="ECO:0000313" key="9">
    <source>
        <dbReference type="EMBL" id="AFH95391.1"/>
    </source>
</evidence>
<gene>
    <name evidence="9" type="ordered locus">S70_17905</name>
</gene>
<dbReference type="OrthoDB" id="9772053at2"/>
<dbReference type="AlphaFoldDB" id="A0A140NR62"/>
<dbReference type="Gene3D" id="2.40.30.40">
    <property type="entry name" value="Peptidase M42, domain 2"/>
    <property type="match status" value="1"/>
</dbReference>
<dbReference type="CDD" id="cd05656">
    <property type="entry name" value="M42_Frv"/>
    <property type="match status" value="1"/>
</dbReference>
<reference evidence="9 10" key="1">
    <citation type="journal article" date="2012" name="J. Bacteriol.">
        <title>Complete Genome Sequence of Providencia stuartii Clinical Isolate MRSN 2154.</title>
        <authorList>
            <person name="Clifford R.J."/>
            <person name="Hang J."/>
            <person name="Riley M.C."/>
            <person name="Onmus-Leone F."/>
            <person name="Kuschner R.A."/>
            <person name="Lesho E.P."/>
            <person name="Waterman P.E."/>
        </authorList>
    </citation>
    <scope>NUCLEOTIDE SEQUENCE [LARGE SCALE GENOMIC DNA]</scope>
    <source>
        <strain evidence="9 10">MRSN 2154</strain>
    </source>
</reference>
<dbReference type="GeneID" id="93519892"/>
<evidence type="ECO:0000256" key="7">
    <source>
        <dbReference type="PIRSR" id="PIRSR001123-1"/>
    </source>
</evidence>
<feature type="binding site" evidence="8">
    <location>
        <position position="235"/>
    </location>
    <ligand>
        <name>Zn(2+)</name>
        <dbReference type="ChEBI" id="CHEBI:29105"/>
        <label>1</label>
    </ligand>
</feature>
<sequence>MVFSIRDTLFSLLTLDGISGHEAPIANVMQKHFTESAKEVWQDRLGNIVARYGSDDAKALRLMVFAHMDEVGFMVRKIEPSGFIRFERVGGPAQVTMSGSVVRLAGEHGSIPGCIGIKSYHFAKGDERTQSPSIDQLWIDVGAKDKADAERMGIKVGTPITLYNPPQELGNDMVCSKALDDRLGCTALLGLADAIKDKKLEIALFIVASVQEEFNIRGILPVLRRVKPDLAIGIDITPSCDTPDLQDYSDLVINKGVGITCLNYHGRGTLAGLVTPVRLINMLEKTASKNHIPVQREVAPGVITETGYIQVEQDGIPCASLSIPCRYTHSPAEVASLRDLSDCIRLLAALATLPANQFPIESDSDNNQEVTLK</sequence>
<evidence type="ECO:0000256" key="6">
    <source>
        <dbReference type="PIRNR" id="PIRNR001123"/>
    </source>
</evidence>
<protein>
    <recommendedName>
        <fullName evidence="11">Aminopeptidase ysdC</fullName>
    </recommendedName>
</protein>
<dbReference type="InterPro" id="IPR023367">
    <property type="entry name" value="Peptidase_M42_dom2"/>
</dbReference>
<dbReference type="PANTHER" id="PTHR32481:SF12">
    <property type="entry name" value="AMINOPEPTIDASE SGCX-RELATED"/>
    <property type="match status" value="1"/>
</dbReference>
<evidence type="ECO:0000313" key="10">
    <source>
        <dbReference type="Proteomes" id="UP000005012"/>
    </source>
</evidence>
<evidence type="ECO:0000256" key="3">
    <source>
        <dbReference type="ARBA" id="ARBA00022670"/>
    </source>
</evidence>
<evidence type="ECO:0000256" key="1">
    <source>
        <dbReference type="ARBA" id="ARBA00006272"/>
    </source>
</evidence>
<feature type="binding site" evidence="8">
    <location>
        <position position="329"/>
    </location>
    <ligand>
        <name>Zn(2+)</name>
        <dbReference type="ChEBI" id="CHEBI:29105"/>
        <label>2</label>
    </ligand>
</feature>